<dbReference type="PROSITE" id="PS50987">
    <property type="entry name" value="HTH_ARSR_2"/>
    <property type="match status" value="1"/>
</dbReference>
<dbReference type="SMART" id="SM00418">
    <property type="entry name" value="HTH_ARSR"/>
    <property type="match status" value="1"/>
</dbReference>
<dbReference type="InterPro" id="IPR051011">
    <property type="entry name" value="Metal_resp_trans_reg"/>
</dbReference>
<accession>A0A928ZUI2</accession>
<dbReference type="Gene3D" id="1.10.10.10">
    <property type="entry name" value="Winged helix-like DNA-binding domain superfamily/Winged helix DNA-binding domain"/>
    <property type="match status" value="1"/>
</dbReference>
<dbReference type="InterPro" id="IPR011991">
    <property type="entry name" value="ArsR-like_HTH"/>
</dbReference>
<dbReference type="Proteomes" id="UP000615026">
    <property type="component" value="Unassembled WGS sequence"/>
</dbReference>
<dbReference type="NCBIfam" id="NF033788">
    <property type="entry name" value="HTH_metalloreg"/>
    <property type="match status" value="1"/>
</dbReference>
<dbReference type="SUPFAM" id="SSF46785">
    <property type="entry name" value="Winged helix' DNA-binding domain"/>
    <property type="match status" value="1"/>
</dbReference>
<comment type="caution">
    <text evidence="5">The sequence shown here is derived from an EMBL/GenBank/DDBJ whole genome shotgun (WGS) entry which is preliminary data.</text>
</comment>
<evidence type="ECO:0000313" key="5">
    <source>
        <dbReference type="EMBL" id="MBE9067684.1"/>
    </source>
</evidence>
<dbReference type="PANTHER" id="PTHR43132:SF2">
    <property type="entry name" value="ARSENICAL RESISTANCE OPERON REPRESSOR ARSR-RELATED"/>
    <property type="match status" value="1"/>
</dbReference>
<reference evidence="5" key="1">
    <citation type="submission" date="2020-10" db="EMBL/GenBank/DDBJ databases">
        <authorList>
            <person name="Castelo-Branco R."/>
            <person name="Eusebio N."/>
            <person name="Adriana R."/>
            <person name="Vieira A."/>
            <person name="Brugerolle De Fraissinette N."/>
            <person name="Rezende De Castro R."/>
            <person name="Schneider M.P."/>
            <person name="Vasconcelos V."/>
            <person name="Leao P.N."/>
        </authorList>
    </citation>
    <scope>NUCLEOTIDE SEQUENCE</scope>
    <source>
        <strain evidence="5">LEGE 11479</strain>
    </source>
</reference>
<evidence type="ECO:0000313" key="6">
    <source>
        <dbReference type="Proteomes" id="UP000615026"/>
    </source>
</evidence>
<dbReference type="GO" id="GO:0003677">
    <property type="term" value="F:DNA binding"/>
    <property type="evidence" value="ECO:0007669"/>
    <property type="project" value="UniProtKB-KW"/>
</dbReference>
<dbReference type="GO" id="GO:0003700">
    <property type="term" value="F:DNA-binding transcription factor activity"/>
    <property type="evidence" value="ECO:0007669"/>
    <property type="project" value="InterPro"/>
</dbReference>
<dbReference type="InterPro" id="IPR036390">
    <property type="entry name" value="WH_DNA-bd_sf"/>
</dbReference>
<evidence type="ECO:0000259" key="4">
    <source>
        <dbReference type="PROSITE" id="PS50987"/>
    </source>
</evidence>
<keyword evidence="1" id="KW-0805">Transcription regulation</keyword>
<dbReference type="EMBL" id="JADEXP010000111">
    <property type="protein sequence ID" value="MBE9067684.1"/>
    <property type="molecule type" value="Genomic_DNA"/>
</dbReference>
<sequence>LSEPIRIQVLELLREGEFCVGDMCERLSIAQSKLSFHLKTLKQAGLVTARQQGRWMYYSLNPEQFNVLESYLSGY</sequence>
<dbReference type="PRINTS" id="PR00778">
    <property type="entry name" value="HTHARSR"/>
</dbReference>
<organism evidence="5 6">
    <name type="scientific">Leptolyngbya cf. ectocarpi LEGE 11479</name>
    <dbReference type="NCBI Taxonomy" id="1828722"/>
    <lineage>
        <taxon>Bacteria</taxon>
        <taxon>Bacillati</taxon>
        <taxon>Cyanobacteriota</taxon>
        <taxon>Cyanophyceae</taxon>
        <taxon>Leptolyngbyales</taxon>
        <taxon>Leptolyngbyaceae</taxon>
        <taxon>Leptolyngbya group</taxon>
        <taxon>Leptolyngbya</taxon>
    </lineage>
</organism>
<keyword evidence="2" id="KW-0238">DNA-binding</keyword>
<dbReference type="RefSeq" id="WP_193993644.1">
    <property type="nucleotide sequence ID" value="NZ_JADEXP010000111.1"/>
</dbReference>
<protein>
    <submittedName>
        <fullName evidence="5">Winged helix-turn-helix transcriptional regulator</fullName>
    </submittedName>
</protein>
<dbReference type="AlphaFoldDB" id="A0A928ZUI2"/>
<keyword evidence="6" id="KW-1185">Reference proteome</keyword>
<proteinExistence type="predicted"/>
<evidence type="ECO:0000256" key="1">
    <source>
        <dbReference type="ARBA" id="ARBA00023015"/>
    </source>
</evidence>
<dbReference type="InterPro" id="IPR001845">
    <property type="entry name" value="HTH_ArsR_DNA-bd_dom"/>
</dbReference>
<evidence type="ECO:0000256" key="3">
    <source>
        <dbReference type="ARBA" id="ARBA00023163"/>
    </source>
</evidence>
<dbReference type="PANTHER" id="PTHR43132">
    <property type="entry name" value="ARSENICAL RESISTANCE OPERON REPRESSOR ARSR-RELATED"/>
    <property type="match status" value="1"/>
</dbReference>
<dbReference type="CDD" id="cd00090">
    <property type="entry name" value="HTH_ARSR"/>
    <property type="match status" value="1"/>
</dbReference>
<name>A0A928ZUI2_LEPEC</name>
<dbReference type="Pfam" id="PF01022">
    <property type="entry name" value="HTH_5"/>
    <property type="match status" value="1"/>
</dbReference>
<dbReference type="InterPro" id="IPR036388">
    <property type="entry name" value="WH-like_DNA-bd_sf"/>
</dbReference>
<gene>
    <name evidence="5" type="ORF">IQ260_13570</name>
</gene>
<feature type="domain" description="HTH arsR-type" evidence="4">
    <location>
        <begin position="1"/>
        <end position="75"/>
    </location>
</feature>
<keyword evidence="3" id="KW-0804">Transcription</keyword>
<evidence type="ECO:0000256" key="2">
    <source>
        <dbReference type="ARBA" id="ARBA00023125"/>
    </source>
</evidence>
<feature type="non-terminal residue" evidence="5">
    <location>
        <position position="1"/>
    </location>
</feature>